<organism evidence="1 2">
    <name type="scientific">candidate division WWE3 bacterium CSP1-7</name>
    <dbReference type="NCBI Taxonomy" id="1576480"/>
    <lineage>
        <taxon>Bacteria</taxon>
        <taxon>Katanobacteria</taxon>
    </lineage>
</organism>
<evidence type="ECO:0000313" key="1">
    <source>
        <dbReference type="EMBL" id="KRT67622.1"/>
    </source>
</evidence>
<reference evidence="1 2" key="1">
    <citation type="submission" date="2015-05" db="EMBL/GenBank/DDBJ databases">
        <title>Critical biogeochemical functions in the subsurface are associated with bacteria from new phyla and little studied lineages.</title>
        <authorList>
            <person name="Hug L.A."/>
            <person name="Thomas B.C."/>
            <person name="Sharon I."/>
            <person name="Brown C.T."/>
            <person name="Sharma R."/>
            <person name="Hettich R.L."/>
            <person name="Wilkins M.J."/>
            <person name="Williams K.H."/>
            <person name="Singh A."/>
            <person name="Banfield J.F."/>
        </authorList>
    </citation>
    <scope>NUCLEOTIDE SEQUENCE [LARGE SCALE GENOMIC DNA]</scope>
    <source>
        <strain evidence="1">CSP1-7</strain>
    </source>
</reference>
<accession>A0A0T5ZY34</accession>
<protein>
    <submittedName>
        <fullName evidence="1">Uncharacterized protein</fullName>
    </submittedName>
</protein>
<gene>
    <name evidence="1" type="ORF">XU08_C0001G0028</name>
</gene>
<comment type="caution">
    <text evidence="1">The sequence shown here is derived from an EMBL/GenBank/DDBJ whole genome shotgun (WGS) entry which is preliminary data.</text>
</comment>
<proteinExistence type="predicted"/>
<evidence type="ECO:0000313" key="2">
    <source>
        <dbReference type="Proteomes" id="UP000051297"/>
    </source>
</evidence>
<sequence>MSVCPAACGAPKLQGSLLSTREKSASRLISPSFFVQPSEAKTAHTLLFFQITYNQSYCLAAGLDCCRHVSCAPSLTALGSSWGAPKTRATRPPEPSGYRARAENLRLKTLPSGKSPRPARCPQAEDGIIAREDLPLHELFFVLQTEKQLFSYFAFGYNHIWNIIPTT</sequence>
<dbReference type="EMBL" id="LDXK01000001">
    <property type="protein sequence ID" value="KRT67622.1"/>
    <property type="molecule type" value="Genomic_DNA"/>
</dbReference>
<dbReference type="STRING" id="1576480.XU08_C0001G0028"/>
<dbReference type="AlphaFoldDB" id="A0A0T5ZY34"/>
<dbReference type="Proteomes" id="UP000051297">
    <property type="component" value="Unassembled WGS sequence"/>
</dbReference>
<name>A0A0T5ZY34_UNCKA</name>